<proteinExistence type="predicted"/>
<evidence type="ECO:0000313" key="3">
    <source>
        <dbReference type="EMBL" id="SDR66459.1"/>
    </source>
</evidence>
<dbReference type="InterPro" id="IPR037682">
    <property type="entry name" value="TonB_C"/>
</dbReference>
<dbReference type="GO" id="GO:0055085">
    <property type="term" value="P:transmembrane transport"/>
    <property type="evidence" value="ECO:0007669"/>
    <property type="project" value="InterPro"/>
</dbReference>
<protein>
    <submittedName>
        <fullName evidence="3">Protein TonB</fullName>
    </submittedName>
</protein>
<dbReference type="SUPFAM" id="SSF74653">
    <property type="entry name" value="TolA/TonB C-terminal domain"/>
    <property type="match status" value="1"/>
</dbReference>
<accession>A0A1H1KXP2</accession>
<dbReference type="RefSeq" id="WP_089661001.1">
    <property type="nucleotide sequence ID" value="NZ_LT629745.1"/>
</dbReference>
<gene>
    <name evidence="3" type="ORF">SAMN04488552_0287</name>
</gene>
<name>A0A1H1KXP2_9FLAO</name>
<keyword evidence="1" id="KW-0472">Membrane</keyword>
<reference evidence="3 4" key="1">
    <citation type="submission" date="2016-10" db="EMBL/GenBank/DDBJ databases">
        <authorList>
            <person name="Varghese N."/>
            <person name="Submissions S."/>
        </authorList>
    </citation>
    <scope>NUCLEOTIDE SEQUENCE [LARGE SCALE GENOMIC DNA]</scope>
    <source>
        <strain evidence="3 4">Mar_2010_102</strain>
    </source>
</reference>
<dbReference type="Pfam" id="PF03544">
    <property type="entry name" value="TonB_C"/>
    <property type="match status" value="1"/>
</dbReference>
<keyword evidence="4" id="KW-1185">Reference proteome</keyword>
<organism evidence="3 4">
    <name type="scientific">Christiangramia echinicola</name>
    <dbReference type="NCBI Taxonomy" id="279359"/>
    <lineage>
        <taxon>Bacteria</taxon>
        <taxon>Pseudomonadati</taxon>
        <taxon>Bacteroidota</taxon>
        <taxon>Flavobacteriia</taxon>
        <taxon>Flavobacteriales</taxon>
        <taxon>Flavobacteriaceae</taxon>
        <taxon>Christiangramia</taxon>
    </lineage>
</organism>
<dbReference type="Gene3D" id="3.30.1150.10">
    <property type="match status" value="1"/>
</dbReference>
<evidence type="ECO:0000313" key="4">
    <source>
        <dbReference type="Proteomes" id="UP000198858"/>
    </source>
</evidence>
<dbReference type="EMBL" id="LT629745">
    <property type="protein sequence ID" value="SDR66459.1"/>
    <property type="molecule type" value="Genomic_DNA"/>
</dbReference>
<feature type="domain" description="TonB C-terminal" evidence="2">
    <location>
        <begin position="181"/>
        <end position="241"/>
    </location>
</feature>
<evidence type="ECO:0000259" key="2">
    <source>
        <dbReference type="Pfam" id="PF03544"/>
    </source>
</evidence>
<dbReference type="AlphaFoldDB" id="A0A1H1KXP2"/>
<keyword evidence="1" id="KW-0812">Transmembrane</keyword>
<evidence type="ECO:0000256" key="1">
    <source>
        <dbReference type="SAM" id="Phobius"/>
    </source>
</evidence>
<keyword evidence="1" id="KW-1133">Transmembrane helix</keyword>
<sequence length="246" mass="27552">MISKKNPKADLNKHKMIFFQIGLIITLGISYIGIEWSFDNRTELDDQKVQVKMTLTEDIPITEMKTPVAPPPPPPPVPEIIEVVEDHLEIEETEIQSTESSLDDRMEEIVEVSQVVEGNLEEEIEDVPFVLIANVPIYPGCENEVGNEAKKHCMSQKVQDHVAKEFNNGLGATLGLKGIHRIMVVFKIDSSGEVTNIRARAPHKDLEAEAIRVINLLPKMTPGHQRNRPVGVIYSLPIVFEVRPPA</sequence>
<dbReference type="Proteomes" id="UP000198858">
    <property type="component" value="Chromosome I"/>
</dbReference>
<dbReference type="STRING" id="1250231.SAMN04488552_0287"/>
<feature type="transmembrane region" description="Helical" evidence="1">
    <location>
        <begin position="16"/>
        <end position="34"/>
    </location>
</feature>